<dbReference type="AlphaFoldDB" id="A0A3B0RTN8"/>
<accession>A0A3B0RTN8</accession>
<sequence length="72" mass="7868">PIAFSGRYGLSYKMGGIQMVTTKWNGAVITESDETAVVDGNHYFPRNTIKFGFLADNGTISHCPWKGVEVSV</sequence>
<evidence type="ECO:0000259" key="1">
    <source>
        <dbReference type="Pfam" id="PF04248"/>
    </source>
</evidence>
<reference evidence="2" key="1">
    <citation type="submission" date="2018-06" db="EMBL/GenBank/DDBJ databases">
        <authorList>
            <person name="Zhirakovskaya E."/>
        </authorList>
    </citation>
    <scope>NUCLEOTIDE SEQUENCE</scope>
</reference>
<protein>
    <recommendedName>
        <fullName evidence="1">DUF427 domain-containing protein</fullName>
    </recommendedName>
</protein>
<dbReference type="InterPro" id="IPR007361">
    <property type="entry name" value="DUF427"/>
</dbReference>
<dbReference type="Pfam" id="PF04248">
    <property type="entry name" value="NTP_transf_9"/>
    <property type="match status" value="1"/>
</dbReference>
<dbReference type="InterPro" id="IPR038694">
    <property type="entry name" value="DUF427_sf"/>
</dbReference>
<evidence type="ECO:0000313" key="2">
    <source>
        <dbReference type="EMBL" id="VAV95309.1"/>
    </source>
</evidence>
<organism evidence="2">
    <name type="scientific">hydrothermal vent metagenome</name>
    <dbReference type="NCBI Taxonomy" id="652676"/>
    <lineage>
        <taxon>unclassified sequences</taxon>
        <taxon>metagenomes</taxon>
        <taxon>ecological metagenomes</taxon>
    </lineage>
</organism>
<dbReference type="Gene3D" id="2.170.150.40">
    <property type="entry name" value="Domain of unknown function (DUF427)"/>
    <property type="match status" value="1"/>
</dbReference>
<feature type="domain" description="DUF427" evidence="1">
    <location>
        <begin position="21"/>
        <end position="68"/>
    </location>
</feature>
<feature type="non-terminal residue" evidence="2">
    <location>
        <position position="1"/>
    </location>
</feature>
<name>A0A3B0RTN8_9ZZZZ</name>
<proteinExistence type="predicted"/>
<dbReference type="EMBL" id="UOEF01000204">
    <property type="protein sequence ID" value="VAV95309.1"/>
    <property type="molecule type" value="Genomic_DNA"/>
</dbReference>
<gene>
    <name evidence="2" type="ORF">MNBD_ALPHA04-486</name>
</gene>